<name>A0A0E3JN03_CLOSL</name>
<keyword evidence="4 5" id="KW-0732">Signal</keyword>
<dbReference type="GO" id="GO:1904680">
    <property type="term" value="F:peptide transmembrane transporter activity"/>
    <property type="evidence" value="ECO:0007669"/>
    <property type="project" value="TreeGrafter"/>
</dbReference>
<dbReference type="GO" id="GO:0015833">
    <property type="term" value="P:peptide transport"/>
    <property type="evidence" value="ECO:0007669"/>
    <property type="project" value="TreeGrafter"/>
</dbReference>
<dbReference type="InterPro" id="IPR039424">
    <property type="entry name" value="SBP_5"/>
</dbReference>
<dbReference type="GO" id="GO:0030313">
    <property type="term" value="C:cell envelope"/>
    <property type="evidence" value="ECO:0007669"/>
    <property type="project" value="UniProtKB-SubCell"/>
</dbReference>
<dbReference type="Proteomes" id="UP000033115">
    <property type="component" value="Chromosome"/>
</dbReference>
<evidence type="ECO:0000313" key="7">
    <source>
        <dbReference type="EMBL" id="AKA68723.1"/>
    </source>
</evidence>
<dbReference type="PROSITE" id="PS51257">
    <property type="entry name" value="PROKAR_LIPOPROTEIN"/>
    <property type="match status" value="1"/>
</dbReference>
<reference evidence="7 8" key="1">
    <citation type="journal article" date="2015" name="J. Biotechnol.">
        <title>Complete genome sequence of a malodorant-producing acetogen, Clostridium scatologenes ATCC 25775(T).</title>
        <authorList>
            <person name="Zhu Z."/>
            <person name="Guo T."/>
            <person name="Zheng H."/>
            <person name="Song T."/>
            <person name="Ouyang P."/>
            <person name="Xie J."/>
        </authorList>
    </citation>
    <scope>NUCLEOTIDE SEQUENCE [LARGE SCALE GENOMIC DNA]</scope>
    <source>
        <strain evidence="7 8">ATCC 25775</strain>
    </source>
</reference>
<comment type="subcellular location">
    <subcellularLocation>
        <location evidence="1">Cell envelope</location>
    </subcellularLocation>
</comment>
<evidence type="ECO:0000256" key="4">
    <source>
        <dbReference type="ARBA" id="ARBA00022729"/>
    </source>
</evidence>
<dbReference type="PANTHER" id="PTHR30290:SF10">
    <property type="entry name" value="PERIPLASMIC OLIGOPEPTIDE-BINDING PROTEIN-RELATED"/>
    <property type="match status" value="1"/>
</dbReference>
<feature type="signal peptide" evidence="5">
    <location>
        <begin position="1"/>
        <end position="22"/>
    </location>
</feature>
<feature type="domain" description="Solute-binding protein family 5" evidence="6">
    <location>
        <begin position="88"/>
        <end position="475"/>
    </location>
</feature>
<dbReference type="InterPro" id="IPR030678">
    <property type="entry name" value="Peptide/Ni-bd"/>
</dbReference>
<evidence type="ECO:0000259" key="6">
    <source>
        <dbReference type="Pfam" id="PF00496"/>
    </source>
</evidence>
<dbReference type="AlphaFoldDB" id="A0A0E3JN03"/>
<evidence type="ECO:0000256" key="3">
    <source>
        <dbReference type="ARBA" id="ARBA00022448"/>
    </source>
</evidence>
<proteinExistence type="inferred from homology"/>
<dbReference type="RefSeq" id="WP_029159321.1">
    <property type="nucleotide sequence ID" value="NZ_CP009933.1"/>
</dbReference>
<organism evidence="7 8">
    <name type="scientific">Clostridium scatologenes</name>
    <dbReference type="NCBI Taxonomy" id="1548"/>
    <lineage>
        <taxon>Bacteria</taxon>
        <taxon>Bacillati</taxon>
        <taxon>Bacillota</taxon>
        <taxon>Clostridia</taxon>
        <taxon>Eubacteriales</taxon>
        <taxon>Clostridiaceae</taxon>
        <taxon>Clostridium</taxon>
    </lineage>
</organism>
<dbReference type="EMBL" id="CP009933">
    <property type="protein sequence ID" value="AKA68723.1"/>
    <property type="molecule type" value="Genomic_DNA"/>
</dbReference>
<dbReference type="Gene3D" id="3.90.76.10">
    <property type="entry name" value="Dipeptide-binding Protein, Domain 1"/>
    <property type="match status" value="1"/>
</dbReference>
<dbReference type="STRING" id="1548.CSCA_1598"/>
<dbReference type="GO" id="GO:0043190">
    <property type="term" value="C:ATP-binding cassette (ABC) transporter complex"/>
    <property type="evidence" value="ECO:0007669"/>
    <property type="project" value="InterPro"/>
</dbReference>
<accession>A0A0E3JN03</accession>
<gene>
    <name evidence="7" type="ORF">CSCA_1598</name>
</gene>
<dbReference type="CDD" id="cd08504">
    <property type="entry name" value="PBP2_OppA"/>
    <property type="match status" value="1"/>
</dbReference>
<keyword evidence="3" id="KW-0813">Transport</keyword>
<dbReference type="PANTHER" id="PTHR30290">
    <property type="entry name" value="PERIPLASMIC BINDING COMPONENT OF ABC TRANSPORTER"/>
    <property type="match status" value="1"/>
</dbReference>
<dbReference type="Gene3D" id="3.40.190.10">
    <property type="entry name" value="Periplasmic binding protein-like II"/>
    <property type="match status" value="1"/>
</dbReference>
<sequence length="561" mass="64162">MKSRKLMVFLLTAMIVSTTGFVGCGGNSQQTQGSNAKMDKDQHLNLVLRDEPKSIDPSRATDRYSNIVITDTQEALTRCELENEKEVIKPAGAESWKTSEDGLTWTFKLRNNKWSDGQEVKAQDYEYSIKRTLDPNTASQYAYLLYPIKNAKEYSKSQVKAEDVGIKALDDKTLEIKLASPCAYFLKTTYFRVFVPERKDVVEKNGDKYGSDANTACSGPFVVKSWVHKNKMELEKNPNYWDKDKVKAYKVHLKIIPDTQARMNEIYNGSIDECEVEKKEWISKLDTKKDLTYVTGKDPSTDYSFFNTKDKLFSNVKVRQAFSLAIDRENQEKVLYPKTRKAFYAFCSPGIKIGDEEFRKKVGNEPLKKLKEQVKDPKALLSEGLKELGMDPDTSKLTVTISASGSGDANAKQMQELKQQNLQNVLGCKVKIDYMDWAIFQDKTRKAHYQLAAMAWSADYDDPMTMFDMWMTANADMNHTSWSNAKYDALIEKASKTMDQKVRFEAFKEAEEILVNEAPLAPEDYRIKTFYVKNYVKDIQFPSFGSPVEFKYAYTSGRDAN</sequence>
<protein>
    <recommendedName>
        <fullName evidence="6">Solute-binding protein family 5 domain-containing protein</fullName>
    </recommendedName>
</protein>
<dbReference type="PIRSF" id="PIRSF002741">
    <property type="entry name" value="MppA"/>
    <property type="match status" value="1"/>
</dbReference>
<evidence type="ECO:0000256" key="2">
    <source>
        <dbReference type="ARBA" id="ARBA00005695"/>
    </source>
</evidence>
<dbReference type="InterPro" id="IPR000914">
    <property type="entry name" value="SBP_5_dom"/>
</dbReference>
<keyword evidence="8" id="KW-1185">Reference proteome</keyword>
<dbReference type="Gene3D" id="3.10.105.10">
    <property type="entry name" value="Dipeptide-binding Protein, Domain 3"/>
    <property type="match status" value="1"/>
</dbReference>
<comment type="similarity">
    <text evidence="2">Belongs to the bacterial solute-binding protein 5 family.</text>
</comment>
<dbReference type="KEGG" id="csq:CSCA_1598"/>
<feature type="chain" id="PRO_5039669719" description="Solute-binding protein family 5 domain-containing protein" evidence="5">
    <location>
        <begin position="23"/>
        <end position="561"/>
    </location>
</feature>
<dbReference type="Pfam" id="PF00496">
    <property type="entry name" value="SBP_bac_5"/>
    <property type="match status" value="1"/>
</dbReference>
<dbReference type="GO" id="GO:0042597">
    <property type="term" value="C:periplasmic space"/>
    <property type="evidence" value="ECO:0007669"/>
    <property type="project" value="UniProtKB-ARBA"/>
</dbReference>
<evidence type="ECO:0000313" key="8">
    <source>
        <dbReference type="Proteomes" id="UP000033115"/>
    </source>
</evidence>
<evidence type="ECO:0000256" key="1">
    <source>
        <dbReference type="ARBA" id="ARBA00004196"/>
    </source>
</evidence>
<dbReference type="SUPFAM" id="SSF53850">
    <property type="entry name" value="Periplasmic binding protein-like II"/>
    <property type="match status" value="1"/>
</dbReference>
<evidence type="ECO:0000256" key="5">
    <source>
        <dbReference type="SAM" id="SignalP"/>
    </source>
</evidence>
<dbReference type="FunFam" id="3.90.76.10:FF:000001">
    <property type="entry name" value="Oligopeptide ABC transporter substrate-binding protein"/>
    <property type="match status" value="1"/>
</dbReference>
<dbReference type="HOGENOM" id="CLU_017028_0_4_9"/>